<accession>A0ACC2XRV1</accession>
<name>A0ACC2XRV1_9TREE</name>
<organism evidence="1 2">
    <name type="scientific">Naganishia onofrii</name>
    <dbReference type="NCBI Taxonomy" id="1851511"/>
    <lineage>
        <taxon>Eukaryota</taxon>
        <taxon>Fungi</taxon>
        <taxon>Dikarya</taxon>
        <taxon>Basidiomycota</taxon>
        <taxon>Agaricomycotina</taxon>
        <taxon>Tremellomycetes</taxon>
        <taxon>Filobasidiales</taxon>
        <taxon>Filobasidiaceae</taxon>
        <taxon>Naganishia</taxon>
    </lineage>
</organism>
<protein>
    <submittedName>
        <fullName evidence="1">Uncharacterized protein</fullName>
    </submittedName>
</protein>
<keyword evidence="2" id="KW-1185">Reference proteome</keyword>
<sequence>MVLQLIQTASNGIYIQGNSAYKKGKWVEAIDLEVLLKAEPTNAAAKEELVEIKSLLKDEANAPNSKKSPKDLASFSELSSKKTNAAVSSLPARDRAQGVKVPIKVVPRFTTRPVTTREPDVGTILSPVNSIGGPSDLSKSARNAQTSTTAVNDTLVPTESGSTFSHHKASRGDETSFTASATIAATSSSPKTPVRDQESGRMSSVIRPPSSGLELVDRLQDLEEDGDARWHLIQSVTPQKMATLVGGILEPDHLALMYSAMAHRTRKGTFRVEIESIASYMRALRSIPRWQMTEALLLPEERKAGEELWKMCNT</sequence>
<reference evidence="1" key="1">
    <citation type="submission" date="2023-04" db="EMBL/GenBank/DDBJ databases">
        <title>Draft Genome sequencing of Naganishia species isolated from polar environments using Oxford Nanopore Technology.</title>
        <authorList>
            <person name="Leo P."/>
            <person name="Venkateswaran K."/>
        </authorList>
    </citation>
    <scope>NUCLEOTIDE SEQUENCE</scope>
    <source>
        <strain evidence="1">DBVPG 5303</strain>
    </source>
</reference>
<evidence type="ECO:0000313" key="2">
    <source>
        <dbReference type="Proteomes" id="UP001234202"/>
    </source>
</evidence>
<evidence type="ECO:0000313" key="1">
    <source>
        <dbReference type="EMBL" id="KAJ9126682.1"/>
    </source>
</evidence>
<gene>
    <name evidence="1" type="ORF">QFC24_001712</name>
</gene>
<dbReference type="EMBL" id="JASBWV010000004">
    <property type="protein sequence ID" value="KAJ9126682.1"/>
    <property type="molecule type" value="Genomic_DNA"/>
</dbReference>
<dbReference type="Proteomes" id="UP001234202">
    <property type="component" value="Unassembled WGS sequence"/>
</dbReference>
<comment type="caution">
    <text evidence="1">The sequence shown here is derived from an EMBL/GenBank/DDBJ whole genome shotgun (WGS) entry which is preliminary data.</text>
</comment>
<proteinExistence type="predicted"/>